<dbReference type="RefSeq" id="WP_344662091.1">
    <property type="nucleotide sequence ID" value="NZ_BAAAQM010000066.1"/>
</dbReference>
<gene>
    <name evidence="1" type="ORF">GCM10009838_76460</name>
</gene>
<dbReference type="Proteomes" id="UP001499854">
    <property type="component" value="Unassembled WGS sequence"/>
</dbReference>
<name>A0ABN2T659_9ACTN</name>
<reference evidence="1 2" key="1">
    <citation type="journal article" date="2019" name="Int. J. Syst. Evol. Microbiol.">
        <title>The Global Catalogue of Microorganisms (GCM) 10K type strain sequencing project: providing services to taxonomists for standard genome sequencing and annotation.</title>
        <authorList>
            <consortium name="The Broad Institute Genomics Platform"/>
            <consortium name="The Broad Institute Genome Sequencing Center for Infectious Disease"/>
            <person name="Wu L."/>
            <person name="Ma J."/>
        </authorList>
    </citation>
    <scope>NUCLEOTIDE SEQUENCE [LARGE SCALE GENOMIC DNA]</scope>
    <source>
        <strain evidence="1 2">JCM 16013</strain>
    </source>
</reference>
<sequence length="55" mass="5957">MKEELVWRPAIRVELVNHSDYPVTSVAFAGGWVFAKSPDGTVVFPASQVVKVALG</sequence>
<protein>
    <submittedName>
        <fullName evidence="1">Uncharacterized protein</fullName>
    </submittedName>
</protein>
<dbReference type="EMBL" id="BAAAQM010000066">
    <property type="protein sequence ID" value="GAA1999692.1"/>
    <property type="molecule type" value="Genomic_DNA"/>
</dbReference>
<evidence type="ECO:0000313" key="2">
    <source>
        <dbReference type="Proteomes" id="UP001499854"/>
    </source>
</evidence>
<accession>A0ABN2T659</accession>
<evidence type="ECO:0000313" key="1">
    <source>
        <dbReference type="EMBL" id="GAA1999692.1"/>
    </source>
</evidence>
<keyword evidence="2" id="KW-1185">Reference proteome</keyword>
<comment type="caution">
    <text evidence="1">The sequence shown here is derived from an EMBL/GenBank/DDBJ whole genome shotgun (WGS) entry which is preliminary data.</text>
</comment>
<organism evidence="1 2">
    <name type="scientific">Catenulispora subtropica</name>
    <dbReference type="NCBI Taxonomy" id="450798"/>
    <lineage>
        <taxon>Bacteria</taxon>
        <taxon>Bacillati</taxon>
        <taxon>Actinomycetota</taxon>
        <taxon>Actinomycetes</taxon>
        <taxon>Catenulisporales</taxon>
        <taxon>Catenulisporaceae</taxon>
        <taxon>Catenulispora</taxon>
    </lineage>
</organism>
<proteinExistence type="predicted"/>